<dbReference type="PANTHER" id="PTHR39614">
    <property type="entry name" value="INTEGRAL MEMBRANE PROTEIN"/>
    <property type="match status" value="1"/>
</dbReference>
<evidence type="ECO:0008006" key="5">
    <source>
        <dbReference type="Google" id="ProtNLM"/>
    </source>
</evidence>
<gene>
    <name evidence="3" type="ORF">BD289DRAFT_480904</name>
</gene>
<proteinExistence type="predicted"/>
<sequence length="248" mass="27502">MDLPVQLQQTSTAPHRLVTFGPDIHSAYIWIAIILCLVCSAMAITIRIGVKWNMFGLDDYFIFLSMFAHVGQAAAVFYSLRHGLGRSDSTASPDEWVLAGKVRKGKESIVLQQIMVTWTIASATVPNLKGFMRAFHTGLGTMGQEGSSRQTTLKSSSYVLQTIGGSLMKGAKGARLFLSHGHQGSQEESREELPRLRSNTRATEARVEYLDDSASIQSKEETGALWRSSSRELIIRKRVEWEDSHGLQ</sequence>
<organism evidence="3 4">
    <name type="scientific">Coniella lustricola</name>
    <dbReference type="NCBI Taxonomy" id="2025994"/>
    <lineage>
        <taxon>Eukaryota</taxon>
        <taxon>Fungi</taxon>
        <taxon>Dikarya</taxon>
        <taxon>Ascomycota</taxon>
        <taxon>Pezizomycotina</taxon>
        <taxon>Sordariomycetes</taxon>
        <taxon>Sordariomycetidae</taxon>
        <taxon>Diaporthales</taxon>
        <taxon>Schizoparmaceae</taxon>
        <taxon>Coniella</taxon>
    </lineage>
</organism>
<dbReference type="AlphaFoldDB" id="A0A2T3ADZ6"/>
<protein>
    <recommendedName>
        <fullName evidence="5">Integral membrane protein</fullName>
    </recommendedName>
</protein>
<dbReference type="InParanoid" id="A0A2T3ADZ6"/>
<feature type="region of interest" description="Disordered" evidence="1">
    <location>
        <begin position="180"/>
        <end position="200"/>
    </location>
</feature>
<accession>A0A2T3ADZ6</accession>
<dbReference type="Proteomes" id="UP000241462">
    <property type="component" value="Unassembled WGS sequence"/>
</dbReference>
<keyword evidence="2" id="KW-0812">Transmembrane</keyword>
<feature type="transmembrane region" description="Helical" evidence="2">
    <location>
        <begin position="60"/>
        <end position="80"/>
    </location>
</feature>
<dbReference type="STRING" id="2025994.A0A2T3ADZ6"/>
<feature type="transmembrane region" description="Helical" evidence="2">
    <location>
        <begin position="27"/>
        <end position="48"/>
    </location>
</feature>
<dbReference type="PANTHER" id="PTHR39614:SF2">
    <property type="entry name" value="INTEGRAL MEMBRANE PROTEIN"/>
    <property type="match status" value="1"/>
</dbReference>
<evidence type="ECO:0000313" key="3">
    <source>
        <dbReference type="EMBL" id="PSR93832.1"/>
    </source>
</evidence>
<reference evidence="3 4" key="1">
    <citation type="journal article" date="2018" name="Mycol. Prog.">
        <title>Coniella lustricola, a new species from submerged detritus.</title>
        <authorList>
            <person name="Raudabaugh D.B."/>
            <person name="Iturriaga T."/>
            <person name="Carver A."/>
            <person name="Mondo S."/>
            <person name="Pangilinan J."/>
            <person name="Lipzen A."/>
            <person name="He G."/>
            <person name="Amirebrahimi M."/>
            <person name="Grigoriev I.V."/>
            <person name="Miller A.N."/>
        </authorList>
    </citation>
    <scope>NUCLEOTIDE SEQUENCE [LARGE SCALE GENOMIC DNA]</scope>
    <source>
        <strain evidence="3 4">B22-T-1</strain>
    </source>
</reference>
<keyword evidence="2" id="KW-1133">Transmembrane helix</keyword>
<feature type="compositionally biased region" description="Basic and acidic residues" evidence="1">
    <location>
        <begin position="185"/>
        <end position="195"/>
    </location>
</feature>
<keyword evidence="4" id="KW-1185">Reference proteome</keyword>
<dbReference type="OrthoDB" id="3918601at2759"/>
<dbReference type="EMBL" id="KZ678404">
    <property type="protein sequence ID" value="PSR93832.1"/>
    <property type="molecule type" value="Genomic_DNA"/>
</dbReference>
<keyword evidence="2" id="KW-0472">Membrane</keyword>
<evidence type="ECO:0000256" key="1">
    <source>
        <dbReference type="SAM" id="MobiDB-lite"/>
    </source>
</evidence>
<evidence type="ECO:0000256" key="2">
    <source>
        <dbReference type="SAM" id="Phobius"/>
    </source>
</evidence>
<evidence type="ECO:0000313" key="4">
    <source>
        <dbReference type="Proteomes" id="UP000241462"/>
    </source>
</evidence>
<name>A0A2T3ADZ6_9PEZI</name>